<keyword evidence="4 9" id="KW-0812">Transmembrane</keyword>
<gene>
    <name evidence="9 12" type="primary">lspA</name>
    <name evidence="12" type="ordered locus">MEPCIT_081</name>
</gene>
<dbReference type="InterPro" id="IPR001872">
    <property type="entry name" value="Peptidase_A8"/>
</dbReference>
<evidence type="ECO:0000256" key="10">
    <source>
        <dbReference type="RuleBase" id="RU000594"/>
    </source>
</evidence>
<dbReference type="PRINTS" id="PR00781">
    <property type="entry name" value="LIPOSIGPTASE"/>
</dbReference>
<accession>F7XXB6</accession>
<dbReference type="NCBIfam" id="TIGR00077">
    <property type="entry name" value="lspA"/>
    <property type="match status" value="1"/>
</dbReference>
<comment type="similarity">
    <text evidence="1 9 11">Belongs to the peptidase A8 family.</text>
</comment>
<keyword evidence="7 9" id="KW-1133">Transmembrane helix</keyword>
<dbReference type="OrthoDB" id="9810259at2"/>
<evidence type="ECO:0000256" key="9">
    <source>
        <dbReference type="HAMAP-Rule" id="MF_00161"/>
    </source>
</evidence>
<dbReference type="PANTHER" id="PTHR33695">
    <property type="entry name" value="LIPOPROTEIN SIGNAL PEPTIDASE"/>
    <property type="match status" value="1"/>
</dbReference>
<keyword evidence="2 9" id="KW-1003">Cell membrane</keyword>
<protein>
    <recommendedName>
        <fullName evidence="9">Lipoprotein signal peptidase</fullName>
        <ecNumber evidence="9">3.4.23.36</ecNumber>
    </recommendedName>
    <alternativeName>
        <fullName evidence="9">Prolipoprotein signal peptidase</fullName>
    </alternativeName>
    <alternativeName>
        <fullName evidence="9">Signal peptidase II</fullName>
        <shortName evidence="9">SPase II</shortName>
    </alternativeName>
</protein>
<dbReference type="KEGG" id="men:MEPCIT_081"/>
<feature type="transmembrane region" description="Helical" evidence="9">
    <location>
        <begin position="95"/>
        <end position="113"/>
    </location>
</feature>
<evidence type="ECO:0000256" key="4">
    <source>
        <dbReference type="ARBA" id="ARBA00022692"/>
    </source>
</evidence>
<comment type="subcellular location">
    <subcellularLocation>
        <location evidence="9">Cell inner membrane</location>
        <topology evidence="9">Multi-pass membrane protein</topology>
    </subcellularLocation>
</comment>
<feature type="transmembrane region" description="Helical" evidence="9">
    <location>
        <begin position="70"/>
        <end position="88"/>
    </location>
</feature>
<evidence type="ECO:0000256" key="11">
    <source>
        <dbReference type="RuleBase" id="RU004181"/>
    </source>
</evidence>
<feature type="transmembrane region" description="Helical" evidence="9">
    <location>
        <begin position="12"/>
        <end position="30"/>
    </location>
</feature>
<dbReference type="eggNOG" id="COG0597">
    <property type="taxonomic scope" value="Bacteria"/>
</dbReference>
<dbReference type="Proteomes" id="UP000000504">
    <property type="component" value="Chromosome"/>
</dbReference>
<reference key="1">
    <citation type="submission" date="2010-09" db="EMBL/GenBank/DDBJ databases">
        <title>An interdependent metabolic patchwork in the nested three-way symbiosis of mealybugs.</title>
        <authorList>
            <person name="McCutcheon J.P."/>
            <person name="von Dohlen C.D."/>
        </authorList>
    </citation>
    <scope>NUCLEOTIDE SEQUENCE</scope>
    <source>
        <strain>PCIT</strain>
    </source>
</reference>
<keyword evidence="3 9" id="KW-0645">Protease</keyword>
<evidence type="ECO:0000313" key="13">
    <source>
        <dbReference type="Proteomes" id="UP000000504"/>
    </source>
</evidence>
<feature type="active site" evidence="9">
    <location>
        <position position="123"/>
    </location>
</feature>
<dbReference type="PROSITE" id="PS00855">
    <property type="entry name" value="SPASE_II"/>
    <property type="match status" value="1"/>
</dbReference>
<evidence type="ECO:0000256" key="8">
    <source>
        <dbReference type="ARBA" id="ARBA00023136"/>
    </source>
</evidence>
<evidence type="ECO:0000313" key="12">
    <source>
        <dbReference type="EMBL" id="AEI74742.1"/>
    </source>
</evidence>
<evidence type="ECO:0000256" key="6">
    <source>
        <dbReference type="ARBA" id="ARBA00022801"/>
    </source>
</evidence>
<comment type="pathway">
    <text evidence="9">Protein modification; lipoprotein biosynthesis (signal peptide cleavage).</text>
</comment>
<evidence type="ECO:0000256" key="2">
    <source>
        <dbReference type="ARBA" id="ARBA00022475"/>
    </source>
</evidence>
<evidence type="ECO:0000256" key="3">
    <source>
        <dbReference type="ARBA" id="ARBA00022670"/>
    </source>
</evidence>
<keyword evidence="5 9" id="KW-0064">Aspartyl protease</keyword>
<dbReference type="UniPathway" id="UPA00665"/>
<dbReference type="PANTHER" id="PTHR33695:SF1">
    <property type="entry name" value="LIPOPROTEIN SIGNAL PEPTIDASE"/>
    <property type="match status" value="1"/>
</dbReference>
<proteinExistence type="inferred from homology"/>
<dbReference type="RefSeq" id="WP_013975493.1">
    <property type="nucleotide sequence ID" value="NC_015735.1"/>
</dbReference>
<dbReference type="Pfam" id="PF01252">
    <property type="entry name" value="Peptidase_A8"/>
    <property type="match status" value="1"/>
</dbReference>
<dbReference type="AlphaFoldDB" id="F7XXB6"/>
<keyword evidence="12" id="KW-0449">Lipoprotein</keyword>
<dbReference type="MEROPS" id="A08.001"/>
<dbReference type="HOGENOM" id="CLU_083252_4_0_6"/>
<dbReference type="HAMAP" id="MF_00161">
    <property type="entry name" value="LspA"/>
    <property type="match status" value="1"/>
</dbReference>
<comment type="function">
    <text evidence="9 10">This protein specifically catalyzes the removal of signal peptides from prolipoproteins.</text>
</comment>
<sequence length="162" mass="18570">MHKKIMSTGLSWFWLALVIMLFDIGSKQFVMRHCWLSESVPVMPFINFTYAHNPCAAFSCLAEKGELQRWILSFISVIIIVFHLVIMYRLDKRAILTNIVYSIIVGGALGNLFDRMVHSFVIDFIIFYVGDWYWPTFNVADIGICMGAILGLVFLPVGHTTR</sequence>
<comment type="catalytic activity">
    <reaction evidence="9 10">
        <text>Release of signal peptides from bacterial membrane prolipoproteins. Hydrolyzes -Xaa-Yaa-Zaa-|-(S,diacylglyceryl)Cys-, in which Xaa is hydrophobic (preferably Leu), and Yaa (Ala or Ser) and Zaa (Gly or Ala) have small, neutral side chains.</text>
        <dbReference type="EC" id="3.4.23.36"/>
    </reaction>
</comment>
<dbReference type="EC" id="3.4.23.36" evidence="9"/>
<dbReference type="STRING" id="903503.MEPCIT_081"/>
<evidence type="ECO:0000256" key="1">
    <source>
        <dbReference type="ARBA" id="ARBA00006139"/>
    </source>
</evidence>
<reference evidence="12 13" key="2">
    <citation type="journal article" date="2011" name="Curr. Biol.">
        <title>An interdependent metabolic patchwork in the nested symbiosis of mealybugs.</title>
        <authorList>
            <person name="McCutcheon J.P."/>
            <person name="von Dohlen C.D."/>
        </authorList>
    </citation>
    <scope>NUCLEOTIDE SEQUENCE [LARGE SCALE GENOMIC DNA]</scope>
    <source>
        <strain evidence="12 13">PCIT</strain>
    </source>
</reference>
<evidence type="ECO:0000256" key="5">
    <source>
        <dbReference type="ARBA" id="ARBA00022750"/>
    </source>
</evidence>
<dbReference type="EMBL" id="CP002243">
    <property type="protein sequence ID" value="AEI74742.1"/>
    <property type="molecule type" value="Genomic_DNA"/>
</dbReference>
<dbReference type="GO" id="GO:0004190">
    <property type="term" value="F:aspartic-type endopeptidase activity"/>
    <property type="evidence" value="ECO:0007669"/>
    <property type="project" value="UniProtKB-UniRule"/>
</dbReference>
<organism evidence="12 13">
    <name type="scientific">Moranella endobia (strain PCIT)</name>
    <dbReference type="NCBI Taxonomy" id="903503"/>
    <lineage>
        <taxon>Bacteria</taxon>
        <taxon>Pseudomonadati</taxon>
        <taxon>Pseudomonadota</taxon>
        <taxon>Gammaproteobacteria</taxon>
        <taxon>Enterobacterales</taxon>
        <taxon>Enterobacteriaceae</taxon>
        <taxon>Candidatus Moranella</taxon>
    </lineage>
</organism>
<keyword evidence="6 9" id="KW-0378">Hydrolase</keyword>
<feature type="transmembrane region" description="Helical" evidence="9">
    <location>
        <begin position="133"/>
        <end position="157"/>
    </location>
</feature>
<name>F7XXB6_MOREP</name>
<dbReference type="GO" id="GO:0005886">
    <property type="term" value="C:plasma membrane"/>
    <property type="evidence" value="ECO:0007669"/>
    <property type="project" value="UniProtKB-SubCell"/>
</dbReference>
<dbReference type="GO" id="GO:0006508">
    <property type="term" value="P:proteolysis"/>
    <property type="evidence" value="ECO:0007669"/>
    <property type="project" value="UniProtKB-KW"/>
</dbReference>
<keyword evidence="8 9" id="KW-0472">Membrane</keyword>
<evidence type="ECO:0000256" key="7">
    <source>
        <dbReference type="ARBA" id="ARBA00022989"/>
    </source>
</evidence>
<keyword evidence="13" id="KW-1185">Reference proteome</keyword>
<feature type="active site" evidence="9">
    <location>
        <position position="141"/>
    </location>
</feature>
<keyword evidence="9" id="KW-0997">Cell inner membrane</keyword>